<keyword evidence="9" id="KW-0333">Golgi apparatus</keyword>
<evidence type="ECO:0000256" key="6">
    <source>
        <dbReference type="ARBA" id="ARBA00022968"/>
    </source>
</evidence>
<dbReference type="PANTHER" id="PTHR45906:SF2">
    <property type="entry name" value="ALPHA-N-ACETYLGALACTOSAMINIDE ALPHA-2,6-SIALYLTRANSFERASE 3"/>
    <property type="match status" value="1"/>
</dbReference>
<evidence type="ECO:0000313" key="16">
    <source>
        <dbReference type="Ensembl" id="ENSHHUP00000019993.1"/>
    </source>
</evidence>
<reference evidence="16" key="2">
    <citation type="submission" date="2025-08" db="UniProtKB">
        <authorList>
            <consortium name="Ensembl"/>
        </authorList>
    </citation>
    <scope>IDENTIFICATION</scope>
</reference>
<evidence type="ECO:0000256" key="10">
    <source>
        <dbReference type="ARBA" id="ARBA00023098"/>
    </source>
</evidence>
<evidence type="ECO:0008006" key="18">
    <source>
        <dbReference type="Google" id="ProtNLM"/>
    </source>
</evidence>
<protein>
    <recommendedName>
        <fullName evidence="18">ST6 N-acetylgalactosaminide alpha-2,6-sialyltransferase 3</fullName>
    </recommendedName>
</protein>
<dbReference type="Pfam" id="PF00777">
    <property type="entry name" value="Glyco_transf_29"/>
    <property type="match status" value="1"/>
</dbReference>
<evidence type="ECO:0000256" key="12">
    <source>
        <dbReference type="ARBA" id="ARBA00023157"/>
    </source>
</evidence>
<evidence type="ECO:0000256" key="13">
    <source>
        <dbReference type="ARBA" id="ARBA00023180"/>
    </source>
</evidence>
<comment type="subcellular location">
    <subcellularLocation>
        <location evidence="1">Golgi apparatus membrane</location>
        <topology evidence="1">Single-pass type II membrane protein</topology>
    </subcellularLocation>
</comment>
<dbReference type="PANTHER" id="PTHR45906">
    <property type="entry name" value="ALPHA-N-ACETYL-NEURAMINYL-2,3-BETA-GALACTOSYL-1, 3-N-ACETYL-GALACTOSAMINIDE ALPHA-2,6-SIALYLTRANSFERASE-LIKE"/>
    <property type="match status" value="1"/>
</dbReference>
<keyword evidence="6" id="KW-0735">Signal-anchor</keyword>
<feature type="transmembrane region" description="Helical" evidence="15">
    <location>
        <begin position="79"/>
        <end position="99"/>
    </location>
</feature>
<dbReference type="GO" id="GO:0009311">
    <property type="term" value="P:oligosaccharide metabolic process"/>
    <property type="evidence" value="ECO:0007669"/>
    <property type="project" value="TreeGrafter"/>
</dbReference>
<evidence type="ECO:0000256" key="2">
    <source>
        <dbReference type="ARBA" id="ARBA00006003"/>
    </source>
</evidence>
<comment type="similarity">
    <text evidence="2">Belongs to the glycosyltransferase 29 family.</text>
</comment>
<dbReference type="GeneTree" id="ENSGT00940000159735"/>
<evidence type="ECO:0000256" key="14">
    <source>
        <dbReference type="ARBA" id="ARBA00043744"/>
    </source>
</evidence>
<dbReference type="AlphaFoldDB" id="A0A4W5KRT0"/>
<comment type="catalytic activity">
    <reaction evidence="14">
        <text>a ganglioside GM1b (d18:1(4E)) + CMP-N-acetyl-beta-neuraminate = a ganglioside GD1alpha (d18:1(4E)) + CMP + H(+)</text>
        <dbReference type="Rhea" id="RHEA:41968"/>
        <dbReference type="ChEBI" id="CHEBI:15378"/>
        <dbReference type="ChEBI" id="CHEBI:57812"/>
        <dbReference type="ChEBI" id="CHEBI:60377"/>
        <dbReference type="ChEBI" id="CHEBI:78568"/>
        <dbReference type="ChEBI" id="CHEBI:78569"/>
    </reaction>
    <physiologicalReaction direction="left-to-right" evidence="14">
        <dbReference type="Rhea" id="RHEA:41969"/>
    </physiologicalReaction>
</comment>
<evidence type="ECO:0000256" key="1">
    <source>
        <dbReference type="ARBA" id="ARBA00004323"/>
    </source>
</evidence>
<dbReference type="GO" id="GO:0000139">
    <property type="term" value="C:Golgi membrane"/>
    <property type="evidence" value="ECO:0007669"/>
    <property type="project" value="UniProtKB-SubCell"/>
</dbReference>
<evidence type="ECO:0000313" key="17">
    <source>
        <dbReference type="Proteomes" id="UP000314982"/>
    </source>
</evidence>
<reference evidence="17" key="1">
    <citation type="submission" date="2018-06" db="EMBL/GenBank/DDBJ databases">
        <title>Genome assembly of Danube salmon.</title>
        <authorList>
            <person name="Macqueen D.J."/>
            <person name="Gundappa M.K."/>
        </authorList>
    </citation>
    <scope>NUCLEOTIDE SEQUENCE [LARGE SCALE GENOMIC DNA]</scope>
</reference>
<dbReference type="Proteomes" id="UP000314982">
    <property type="component" value="Unassembled WGS sequence"/>
</dbReference>
<dbReference type="InterPro" id="IPR038578">
    <property type="entry name" value="GT29-like_sf"/>
</dbReference>
<keyword evidence="10" id="KW-0443">Lipid metabolism</keyword>
<dbReference type="STRING" id="62062.ENSHHUP00000019993"/>
<dbReference type="Ensembl" id="ENSHHUT00000020733.1">
    <property type="protein sequence ID" value="ENSHHUP00000019993.1"/>
    <property type="gene ID" value="ENSHHUG00000012505.1"/>
</dbReference>
<evidence type="ECO:0000256" key="11">
    <source>
        <dbReference type="ARBA" id="ARBA00023136"/>
    </source>
</evidence>
<keyword evidence="12" id="KW-1015">Disulfide bond</keyword>
<accession>A0A4W5KRT0</accession>
<keyword evidence="7" id="KW-0730">Sialic acid</keyword>
<name>A0A4W5KRT0_9TELE</name>
<keyword evidence="13" id="KW-0325">Glycoprotein</keyword>
<dbReference type="Gene3D" id="3.90.1480.20">
    <property type="entry name" value="Glycosyl transferase family 29"/>
    <property type="match status" value="1"/>
</dbReference>
<keyword evidence="4" id="KW-0808">Transferase</keyword>
<dbReference type="InterPro" id="IPR001675">
    <property type="entry name" value="Glyco_trans_29"/>
</dbReference>
<keyword evidence="11 15" id="KW-0472">Membrane</keyword>
<sequence length="152" mass="17235">AVTERTVPGWLGPSDPLKLHCEVCSVVSSSGQMLDQAAGPEIDRSSCIWRMNNAPTRGFEHDVGHRTTLRVVSHTSVPLLLQVGVYFIFLANDTVYVVWGPLRNMRKDGNGIVYNMLRQAVEKYPQARIYITTEERMNYCDMVFKKETGKDR</sequence>
<proteinExistence type="inferred from homology"/>
<evidence type="ECO:0000256" key="9">
    <source>
        <dbReference type="ARBA" id="ARBA00023034"/>
    </source>
</evidence>
<evidence type="ECO:0000256" key="5">
    <source>
        <dbReference type="ARBA" id="ARBA00022692"/>
    </source>
</evidence>
<evidence type="ECO:0000256" key="7">
    <source>
        <dbReference type="ARBA" id="ARBA00022981"/>
    </source>
</evidence>
<evidence type="ECO:0000256" key="3">
    <source>
        <dbReference type="ARBA" id="ARBA00022676"/>
    </source>
</evidence>
<organism evidence="16 17">
    <name type="scientific">Hucho hucho</name>
    <name type="common">huchen</name>
    <dbReference type="NCBI Taxonomy" id="62062"/>
    <lineage>
        <taxon>Eukaryota</taxon>
        <taxon>Metazoa</taxon>
        <taxon>Chordata</taxon>
        <taxon>Craniata</taxon>
        <taxon>Vertebrata</taxon>
        <taxon>Euteleostomi</taxon>
        <taxon>Actinopterygii</taxon>
        <taxon>Neopterygii</taxon>
        <taxon>Teleostei</taxon>
        <taxon>Protacanthopterygii</taxon>
        <taxon>Salmoniformes</taxon>
        <taxon>Salmonidae</taxon>
        <taxon>Salmoninae</taxon>
        <taxon>Hucho</taxon>
    </lineage>
</organism>
<keyword evidence="17" id="KW-1185">Reference proteome</keyword>
<evidence type="ECO:0000256" key="15">
    <source>
        <dbReference type="SAM" id="Phobius"/>
    </source>
</evidence>
<keyword evidence="3" id="KW-0328">Glycosyltransferase</keyword>
<reference evidence="16" key="3">
    <citation type="submission" date="2025-09" db="UniProtKB">
        <authorList>
            <consortium name="Ensembl"/>
        </authorList>
    </citation>
    <scope>IDENTIFICATION</scope>
</reference>
<keyword evidence="8 15" id="KW-1133">Transmembrane helix</keyword>
<dbReference type="GO" id="GO:0001574">
    <property type="term" value="P:ganglioside biosynthetic process"/>
    <property type="evidence" value="ECO:0007669"/>
    <property type="project" value="TreeGrafter"/>
</dbReference>
<dbReference type="GO" id="GO:0001665">
    <property type="term" value="F:alpha-N-acetylgalactosaminide alpha-2,6-sialyltransferase activity"/>
    <property type="evidence" value="ECO:0007669"/>
    <property type="project" value="TreeGrafter"/>
</dbReference>
<evidence type="ECO:0000256" key="8">
    <source>
        <dbReference type="ARBA" id="ARBA00022989"/>
    </source>
</evidence>
<evidence type="ECO:0000256" key="4">
    <source>
        <dbReference type="ARBA" id="ARBA00022679"/>
    </source>
</evidence>
<keyword evidence="5 15" id="KW-0812">Transmembrane</keyword>